<evidence type="ECO:0000313" key="1">
    <source>
        <dbReference type="EMBL" id="KAI5425159.1"/>
    </source>
</evidence>
<reference evidence="1 2" key="1">
    <citation type="journal article" date="2022" name="Nat. Genet.">
        <title>Improved pea reference genome and pan-genome highlight genomic features and evolutionary characteristics.</title>
        <authorList>
            <person name="Yang T."/>
            <person name="Liu R."/>
            <person name="Luo Y."/>
            <person name="Hu S."/>
            <person name="Wang D."/>
            <person name="Wang C."/>
            <person name="Pandey M.K."/>
            <person name="Ge S."/>
            <person name="Xu Q."/>
            <person name="Li N."/>
            <person name="Li G."/>
            <person name="Huang Y."/>
            <person name="Saxena R.K."/>
            <person name="Ji Y."/>
            <person name="Li M."/>
            <person name="Yan X."/>
            <person name="He Y."/>
            <person name="Liu Y."/>
            <person name="Wang X."/>
            <person name="Xiang C."/>
            <person name="Varshney R.K."/>
            <person name="Ding H."/>
            <person name="Gao S."/>
            <person name="Zong X."/>
        </authorList>
    </citation>
    <scope>NUCLEOTIDE SEQUENCE [LARGE SCALE GENOMIC DNA]</scope>
    <source>
        <strain evidence="1 2">cv. Zhongwan 6</strain>
    </source>
</reference>
<proteinExistence type="predicted"/>
<keyword evidence="2" id="KW-1185">Reference proteome</keyword>
<evidence type="ECO:0000313" key="2">
    <source>
        <dbReference type="Proteomes" id="UP001058974"/>
    </source>
</evidence>
<comment type="caution">
    <text evidence="1">The sequence shown here is derived from an EMBL/GenBank/DDBJ whole genome shotgun (WGS) entry which is preliminary data.</text>
</comment>
<dbReference type="AlphaFoldDB" id="A0A9D4XQB0"/>
<sequence length="546" mass="61223">MKEAMLKKSAAKSPKEGVKLRKAFETCFEPPAIPDGMVDFLRQNSPLAEVNLTTKYLSSFNLKQQNEDALKNHNDIMKDSVGDDAFRSVSLDKSQLIDDRPWHAVFLHVGHLHLLSFQLALHGGILRKHYVPKSLNLPLLTSLNLEDFPFCGDESGCAEPFLEFTKLNSLVICSCKILSLIPDLFEVKLRSLHKLKSLKVDLVRIYEGSLLLLRKEAMLKKSVAKSPKEGAELRKAFKTCFEPPAIPDGMVDFLRQNSPLAEVNLTTKYLSSFNLKQQNEDALKNHNDIMKDNVGDDAVFLHVGHLHLLSFQLALHGGILRKHYVPKSLNLPLLTSLNLEDFVFCGDESGCAEPFLEFTKLNSLVICSCKLYAPSLCAFNYTGSHHIHKICRSGLSSIKQVNIESIRFSASQEDALVLFSWLLDFANIETLTVTSTALQILSLIPDLFEVKLRSLHKLKSLKVDLVRIYEGSLLLLMKEAMLKKSAAKSPKEGAKLRKAFETCFEPPVIPDGMVDFLRQNSSLAEVNLTTKYPSSFNLKQVVILKL</sequence>
<gene>
    <name evidence="1" type="ORF">KIW84_031095</name>
</gene>
<protein>
    <submittedName>
        <fullName evidence="1">Uncharacterized protein</fullName>
    </submittedName>
</protein>
<name>A0A9D4XQB0_PEA</name>
<dbReference type="Gramene" id="Psat03G0109500-T1">
    <property type="protein sequence ID" value="KAI5425159.1"/>
    <property type="gene ID" value="KIW84_031095"/>
</dbReference>
<accession>A0A9D4XQB0</accession>
<organism evidence="1 2">
    <name type="scientific">Pisum sativum</name>
    <name type="common">Garden pea</name>
    <name type="synonym">Lathyrus oleraceus</name>
    <dbReference type="NCBI Taxonomy" id="3888"/>
    <lineage>
        <taxon>Eukaryota</taxon>
        <taxon>Viridiplantae</taxon>
        <taxon>Streptophyta</taxon>
        <taxon>Embryophyta</taxon>
        <taxon>Tracheophyta</taxon>
        <taxon>Spermatophyta</taxon>
        <taxon>Magnoliopsida</taxon>
        <taxon>eudicotyledons</taxon>
        <taxon>Gunneridae</taxon>
        <taxon>Pentapetalae</taxon>
        <taxon>rosids</taxon>
        <taxon>fabids</taxon>
        <taxon>Fabales</taxon>
        <taxon>Fabaceae</taxon>
        <taxon>Papilionoideae</taxon>
        <taxon>50 kb inversion clade</taxon>
        <taxon>NPAAA clade</taxon>
        <taxon>Hologalegina</taxon>
        <taxon>IRL clade</taxon>
        <taxon>Fabeae</taxon>
        <taxon>Lathyrus</taxon>
    </lineage>
</organism>
<dbReference type="Proteomes" id="UP001058974">
    <property type="component" value="Chromosome 3"/>
</dbReference>
<dbReference type="EMBL" id="JAMSHJ010000003">
    <property type="protein sequence ID" value="KAI5425159.1"/>
    <property type="molecule type" value="Genomic_DNA"/>
</dbReference>